<feature type="region of interest" description="Disordered" evidence="1">
    <location>
        <begin position="1"/>
        <end position="26"/>
    </location>
</feature>
<organism evidence="3">
    <name type="scientific">Drosophila persimilis</name>
    <name type="common">Fruit fly</name>
    <dbReference type="NCBI Taxonomy" id="7234"/>
    <lineage>
        <taxon>Eukaryota</taxon>
        <taxon>Metazoa</taxon>
        <taxon>Ecdysozoa</taxon>
        <taxon>Arthropoda</taxon>
        <taxon>Hexapoda</taxon>
        <taxon>Insecta</taxon>
        <taxon>Pterygota</taxon>
        <taxon>Neoptera</taxon>
        <taxon>Endopterygota</taxon>
        <taxon>Diptera</taxon>
        <taxon>Brachycera</taxon>
        <taxon>Muscomorpha</taxon>
        <taxon>Ephydroidea</taxon>
        <taxon>Drosophilidae</taxon>
        <taxon>Drosophila</taxon>
        <taxon>Sophophora</taxon>
    </lineage>
</organism>
<reference evidence="2 3" key="1">
    <citation type="journal article" date="2007" name="Nature">
        <title>Evolution of genes and genomes on the Drosophila phylogeny.</title>
        <authorList>
            <consortium name="Drosophila 12 Genomes Consortium"/>
            <person name="Clark A.G."/>
            <person name="Eisen M.B."/>
            <person name="Smith D.R."/>
            <person name="Bergman C.M."/>
            <person name="Oliver B."/>
            <person name="Markow T.A."/>
            <person name="Kaufman T.C."/>
            <person name="Kellis M."/>
            <person name="Gelbart W."/>
            <person name="Iyer V.N."/>
            <person name="Pollard D.A."/>
            <person name="Sackton T.B."/>
            <person name="Larracuente A.M."/>
            <person name="Singh N.D."/>
            <person name="Abad J.P."/>
            <person name="Abt D.N."/>
            <person name="Adryan B."/>
            <person name="Aguade M."/>
            <person name="Akashi H."/>
            <person name="Anderson W.W."/>
            <person name="Aquadro C.F."/>
            <person name="Ardell D.H."/>
            <person name="Arguello R."/>
            <person name="Artieri C.G."/>
            <person name="Barbash D.A."/>
            <person name="Barker D."/>
            <person name="Barsanti P."/>
            <person name="Batterham P."/>
            <person name="Batzoglou S."/>
            <person name="Begun D."/>
            <person name="Bhutkar A."/>
            <person name="Blanco E."/>
            <person name="Bosak S.A."/>
            <person name="Bradley R.K."/>
            <person name="Brand A.D."/>
            <person name="Brent M.R."/>
            <person name="Brooks A.N."/>
            <person name="Brown R.H."/>
            <person name="Butlin R.K."/>
            <person name="Caggese C."/>
            <person name="Calvi B.R."/>
            <person name="Bernardo de Carvalho A."/>
            <person name="Caspi A."/>
            <person name="Castrezana S."/>
            <person name="Celniker S.E."/>
            <person name="Chang J.L."/>
            <person name="Chapple C."/>
            <person name="Chatterji S."/>
            <person name="Chinwalla A."/>
            <person name="Civetta A."/>
            <person name="Clifton S.W."/>
            <person name="Comeron J.M."/>
            <person name="Costello J.C."/>
            <person name="Coyne J.A."/>
            <person name="Daub J."/>
            <person name="David R.G."/>
            <person name="Delcher A.L."/>
            <person name="Delehaunty K."/>
            <person name="Do C.B."/>
            <person name="Ebling H."/>
            <person name="Edwards K."/>
            <person name="Eickbush T."/>
            <person name="Evans J.D."/>
            <person name="Filipski A."/>
            <person name="Findeiss S."/>
            <person name="Freyhult E."/>
            <person name="Fulton L."/>
            <person name="Fulton R."/>
            <person name="Garcia A.C."/>
            <person name="Gardiner A."/>
            <person name="Garfield D.A."/>
            <person name="Garvin B.E."/>
            <person name="Gibson G."/>
            <person name="Gilbert D."/>
            <person name="Gnerre S."/>
            <person name="Godfrey J."/>
            <person name="Good R."/>
            <person name="Gotea V."/>
            <person name="Gravely B."/>
            <person name="Greenberg A.J."/>
            <person name="Griffiths-Jones S."/>
            <person name="Gross S."/>
            <person name="Guigo R."/>
            <person name="Gustafson E.A."/>
            <person name="Haerty W."/>
            <person name="Hahn M.W."/>
            <person name="Halligan D.L."/>
            <person name="Halpern A.L."/>
            <person name="Halter G.M."/>
            <person name="Han M.V."/>
            <person name="Heger A."/>
            <person name="Hillier L."/>
            <person name="Hinrichs A.S."/>
            <person name="Holmes I."/>
            <person name="Hoskins R.A."/>
            <person name="Hubisz M.J."/>
            <person name="Hultmark D."/>
            <person name="Huntley M.A."/>
            <person name="Jaffe D.B."/>
            <person name="Jagadeeshan S."/>
            <person name="Jeck W.R."/>
            <person name="Johnson J."/>
            <person name="Jones C.D."/>
            <person name="Jordan W.C."/>
            <person name="Karpen G.H."/>
            <person name="Kataoka E."/>
            <person name="Keightley P.D."/>
            <person name="Kheradpour P."/>
            <person name="Kirkness E.F."/>
            <person name="Koerich L.B."/>
            <person name="Kristiansen K."/>
            <person name="Kudrna D."/>
            <person name="Kulathinal R.J."/>
            <person name="Kumar S."/>
            <person name="Kwok R."/>
            <person name="Lander E."/>
            <person name="Langley C.H."/>
            <person name="Lapoint R."/>
            <person name="Lazzaro B.P."/>
            <person name="Lee S.J."/>
            <person name="Levesque L."/>
            <person name="Li R."/>
            <person name="Lin C.F."/>
            <person name="Lin M.F."/>
            <person name="Lindblad-Toh K."/>
            <person name="Llopart A."/>
            <person name="Long M."/>
            <person name="Low L."/>
            <person name="Lozovsky E."/>
            <person name="Lu J."/>
            <person name="Luo M."/>
            <person name="Machado C.A."/>
            <person name="Makalowski W."/>
            <person name="Marzo M."/>
            <person name="Matsuda M."/>
            <person name="Matzkin L."/>
            <person name="McAllister B."/>
            <person name="McBride C.S."/>
            <person name="McKernan B."/>
            <person name="McKernan K."/>
            <person name="Mendez-Lago M."/>
            <person name="Minx P."/>
            <person name="Mollenhauer M.U."/>
            <person name="Montooth K."/>
            <person name="Mount S.M."/>
            <person name="Mu X."/>
            <person name="Myers E."/>
            <person name="Negre B."/>
            <person name="Newfeld S."/>
            <person name="Nielsen R."/>
            <person name="Noor M.A."/>
            <person name="O'Grady P."/>
            <person name="Pachter L."/>
            <person name="Papaceit M."/>
            <person name="Parisi M.J."/>
            <person name="Parisi M."/>
            <person name="Parts L."/>
            <person name="Pedersen J.S."/>
            <person name="Pesole G."/>
            <person name="Phillippy A.M."/>
            <person name="Ponting C.P."/>
            <person name="Pop M."/>
            <person name="Porcelli D."/>
            <person name="Powell J.R."/>
            <person name="Prohaska S."/>
            <person name="Pruitt K."/>
            <person name="Puig M."/>
            <person name="Quesneville H."/>
            <person name="Ram K.R."/>
            <person name="Rand D."/>
            <person name="Rasmussen M.D."/>
            <person name="Reed L.K."/>
            <person name="Reenan R."/>
            <person name="Reily A."/>
            <person name="Remington K.A."/>
            <person name="Rieger T.T."/>
            <person name="Ritchie M.G."/>
            <person name="Robin C."/>
            <person name="Rogers Y.H."/>
            <person name="Rohde C."/>
            <person name="Rozas J."/>
            <person name="Rubenfield M.J."/>
            <person name="Ruiz A."/>
            <person name="Russo S."/>
            <person name="Salzberg S.L."/>
            <person name="Sanchez-Gracia A."/>
            <person name="Saranga D.J."/>
            <person name="Sato H."/>
            <person name="Schaeffer S.W."/>
            <person name="Schatz M.C."/>
            <person name="Schlenke T."/>
            <person name="Schwartz R."/>
            <person name="Segarra C."/>
            <person name="Singh R.S."/>
            <person name="Sirot L."/>
            <person name="Sirota M."/>
            <person name="Sisneros N.B."/>
            <person name="Smith C.D."/>
            <person name="Smith T.F."/>
            <person name="Spieth J."/>
            <person name="Stage D.E."/>
            <person name="Stark A."/>
            <person name="Stephan W."/>
            <person name="Strausberg R.L."/>
            <person name="Strempel S."/>
            <person name="Sturgill D."/>
            <person name="Sutton G."/>
            <person name="Sutton G.G."/>
            <person name="Tao W."/>
            <person name="Teichmann S."/>
            <person name="Tobari Y.N."/>
            <person name="Tomimura Y."/>
            <person name="Tsolas J.M."/>
            <person name="Valente V.L."/>
            <person name="Venter E."/>
            <person name="Venter J.C."/>
            <person name="Vicario S."/>
            <person name="Vieira F.G."/>
            <person name="Vilella A.J."/>
            <person name="Villasante A."/>
            <person name="Walenz B."/>
            <person name="Wang J."/>
            <person name="Wasserman M."/>
            <person name="Watts T."/>
            <person name="Wilson D."/>
            <person name="Wilson R.K."/>
            <person name="Wing R.A."/>
            <person name="Wolfner M.F."/>
            <person name="Wong A."/>
            <person name="Wong G.K."/>
            <person name="Wu C.I."/>
            <person name="Wu G."/>
            <person name="Yamamoto D."/>
            <person name="Yang H.P."/>
            <person name="Yang S.P."/>
            <person name="Yorke J.A."/>
            <person name="Yoshida K."/>
            <person name="Zdobnov E."/>
            <person name="Zhang P."/>
            <person name="Zhang Y."/>
            <person name="Zimin A.V."/>
            <person name="Baldwin J."/>
            <person name="Abdouelleil A."/>
            <person name="Abdulkadir J."/>
            <person name="Abebe A."/>
            <person name="Abera B."/>
            <person name="Abreu J."/>
            <person name="Acer S.C."/>
            <person name="Aftuck L."/>
            <person name="Alexander A."/>
            <person name="An P."/>
            <person name="Anderson E."/>
            <person name="Anderson S."/>
            <person name="Arachi H."/>
            <person name="Azer M."/>
            <person name="Bachantsang P."/>
            <person name="Barry A."/>
            <person name="Bayul T."/>
            <person name="Berlin A."/>
            <person name="Bessette D."/>
            <person name="Bloom T."/>
            <person name="Blye J."/>
            <person name="Boguslavskiy L."/>
            <person name="Bonnet C."/>
            <person name="Boukhgalter B."/>
            <person name="Bourzgui I."/>
            <person name="Brown A."/>
            <person name="Cahill P."/>
            <person name="Channer S."/>
            <person name="Cheshatsang Y."/>
            <person name="Chuda L."/>
            <person name="Citroen M."/>
            <person name="Collymore A."/>
            <person name="Cooke P."/>
            <person name="Costello M."/>
            <person name="D'Aco K."/>
            <person name="Daza R."/>
            <person name="De Haan G."/>
            <person name="DeGray S."/>
            <person name="DeMaso C."/>
            <person name="Dhargay N."/>
            <person name="Dooley K."/>
            <person name="Dooley E."/>
            <person name="Doricent M."/>
            <person name="Dorje P."/>
            <person name="Dorjee K."/>
            <person name="Dupes A."/>
            <person name="Elong R."/>
            <person name="Falk J."/>
            <person name="Farina A."/>
            <person name="Faro S."/>
            <person name="Ferguson D."/>
            <person name="Fisher S."/>
            <person name="Foley C.D."/>
            <person name="Franke A."/>
            <person name="Friedrich D."/>
            <person name="Gadbois L."/>
            <person name="Gearin G."/>
            <person name="Gearin C.R."/>
            <person name="Giannoukos G."/>
            <person name="Goode T."/>
            <person name="Graham J."/>
            <person name="Grandbois E."/>
            <person name="Grewal S."/>
            <person name="Gyaltsen K."/>
            <person name="Hafez N."/>
            <person name="Hagos B."/>
            <person name="Hall J."/>
            <person name="Henson C."/>
            <person name="Hollinger A."/>
            <person name="Honan T."/>
            <person name="Huard M.D."/>
            <person name="Hughes L."/>
            <person name="Hurhula B."/>
            <person name="Husby M.E."/>
            <person name="Kamat A."/>
            <person name="Kanga B."/>
            <person name="Kashin S."/>
            <person name="Khazanovich D."/>
            <person name="Kisner P."/>
            <person name="Lance K."/>
            <person name="Lara M."/>
            <person name="Lee W."/>
            <person name="Lennon N."/>
            <person name="Letendre F."/>
            <person name="LeVine R."/>
            <person name="Lipovsky A."/>
            <person name="Liu X."/>
            <person name="Liu J."/>
            <person name="Liu S."/>
            <person name="Lokyitsang T."/>
            <person name="Lokyitsang Y."/>
            <person name="Lubonja R."/>
            <person name="Lui A."/>
            <person name="MacDonald P."/>
            <person name="Magnisalis V."/>
            <person name="Maru K."/>
            <person name="Matthews C."/>
            <person name="McCusker W."/>
            <person name="McDonough S."/>
            <person name="Mehta T."/>
            <person name="Meldrim J."/>
            <person name="Meneus L."/>
            <person name="Mihai O."/>
            <person name="Mihalev A."/>
            <person name="Mihova T."/>
            <person name="Mittelman R."/>
            <person name="Mlenga V."/>
            <person name="Montmayeur A."/>
            <person name="Mulrain L."/>
            <person name="Navidi A."/>
            <person name="Naylor J."/>
            <person name="Negash T."/>
            <person name="Nguyen T."/>
            <person name="Nguyen N."/>
            <person name="Nicol R."/>
            <person name="Norbu C."/>
            <person name="Norbu N."/>
            <person name="Novod N."/>
            <person name="O'Neill B."/>
            <person name="Osman S."/>
            <person name="Markiewicz E."/>
            <person name="Oyono O.L."/>
            <person name="Patti C."/>
            <person name="Phunkhang P."/>
            <person name="Pierre F."/>
            <person name="Priest M."/>
            <person name="Raghuraman S."/>
            <person name="Rege F."/>
            <person name="Reyes R."/>
            <person name="Rise C."/>
            <person name="Rogov P."/>
            <person name="Ross K."/>
            <person name="Ryan E."/>
            <person name="Settipalli S."/>
            <person name="Shea T."/>
            <person name="Sherpa N."/>
            <person name="Shi L."/>
            <person name="Shih D."/>
            <person name="Sparrow T."/>
            <person name="Spaulding J."/>
            <person name="Stalker J."/>
            <person name="Stange-Thomann N."/>
            <person name="Stavropoulos S."/>
            <person name="Stone C."/>
            <person name="Strader C."/>
            <person name="Tesfaye S."/>
            <person name="Thomson T."/>
            <person name="Thoulutsang Y."/>
            <person name="Thoulutsang D."/>
            <person name="Topham K."/>
            <person name="Topping I."/>
            <person name="Tsamla T."/>
            <person name="Vassiliev H."/>
            <person name="Vo A."/>
            <person name="Wangchuk T."/>
            <person name="Wangdi T."/>
            <person name="Weiand M."/>
            <person name="Wilkinson J."/>
            <person name="Wilson A."/>
            <person name="Yadav S."/>
            <person name="Young G."/>
            <person name="Yu Q."/>
            <person name="Zembek L."/>
            <person name="Zhong D."/>
            <person name="Zimmer A."/>
            <person name="Zwirko Z."/>
            <person name="Jaffe D.B."/>
            <person name="Alvarez P."/>
            <person name="Brockman W."/>
            <person name="Butler J."/>
            <person name="Chin C."/>
            <person name="Gnerre S."/>
            <person name="Grabherr M."/>
            <person name="Kleber M."/>
            <person name="Mauceli E."/>
            <person name="MacCallum I."/>
        </authorList>
    </citation>
    <scope>NUCLEOTIDE SEQUENCE [LARGE SCALE GENOMIC DNA]</scope>
    <source>
        <strain evidence="3">MSH-3 / Tucson 14011-0111.49</strain>
    </source>
</reference>
<protein>
    <submittedName>
        <fullName evidence="2">GL19965</fullName>
    </submittedName>
</protein>
<dbReference type="HOGENOM" id="CLU_1628777_0_0_1"/>
<dbReference type="Proteomes" id="UP000008744">
    <property type="component" value="Unassembled WGS sequence"/>
</dbReference>
<dbReference type="AlphaFoldDB" id="B4GYQ0"/>
<gene>
    <name evidence="2" type="primary">Dper\GL19965</name>
    <name evidence="2" type="ORF">Dper_GL19965</name>
</gene>
<keyword evidence="3" id="KW-1185">Reference proteome</keyword>
<proteinExistence type="predicted"/>
<dbReference type="EMBL" id="CH479197">
    <property type="protein sequence ID" value="EDW27906.1"/>
    <property type="molecule type" value="Genomic_DNA"/>
</dbReference>
<evidence type="ECO:0000313" key="3">
    <source>
        <dbReference type="Proteomes" id="UP000008744"/>
    </source>
</evidence>
<name>B4GYQ0_DROPE</name>
<evidence type="ECO:0000256" key="1">
    <source>
        <dbReference type="SAM" id="MobiDB-lite"/>
    </source>
</evidence>
<accession>B4GYQ0</accession>
<evidence type="ECO:0000313" key="2">
    <source>
        <dbReference type="EMBL" id="EDW27906.1"/>
    </source>
</evidence>
<sequence>MRQVQWQRERHGNTKCTRGSGSGSNNNGSCCGSGSGNISNDNYDAEDEDDEDYEYHDEYLRMGMSAVMMLSPGDSLSNSYCDSDFDSGCACGCDQPPEHCLAAVFRAMSIPIACRLPEAIVSVDVDVCDVCDVYVSVSISCSVSVSVSDCDSVYFCRPMAPLA</sequence>